<name>A0A1W4WZG8_AGRPL</name>
<reference evidence="3" key="1">
    <citation type="submission" date="2025-08" db="UniProtKB">
        <authorList>
            <consortium name="RefSeq"/>
        </authorList>
    </citation>
    <scope>IDENTIFICATION</scope>
    <source>
        <tissue evidence="3">Entire body</tissue>
    </source>
</reference>
<evidence type="ECO:0000313" key="3">
    <source>
        <dbReference type="RefSeq" id="XP_018329239.1"/>
    </source>
</evidence>
<dbReference type="OrthoDB" id="6691415at2759"/>
<accession>A0A1W4WZG8</accession>
<dbReference type="GeneID" id="108739712"/>
<dbReference type="AlphaFoldDB" id="A0A1W4WZG8"/>
<keyword evidence="2" id="KW-1185">Reference proteome</keyword>
<keyword evidence="3" id="KW-0808">Transferase</keyword>
<evidence type="ECO:0000256" key="1">
    <source>
        <dbReference type="SAM" id="Coils"/>
    </source>
</evidence>
<sequence length="329" mass="39263">MSVAQVVASLKRMQELDNETNDVDIELFERQFREILNELSIKKIQVDQLRKELDEANLQIHDLKRNLDSSKTTIREKEFNFEIALQNNKNLGEKLQNYLNFTTKTKMQYESAISENKQLRELVQQLELEKCDLTRKLKHLEMQHENDISYQNDLINKNCKIESKIQELIRNFEEIERNQTGLKSISETIIMCEDLQNKTEYYEKELKSCKESNFELEKQYVCAKATADKLSHFIKESSFCLNYEDTKIILDEWKKSENSLRNEIKQAHDIIANLTEKLKSTEEKNKKFCKWQTELEEQNRNLKDKLQTFLRKTHENISTQTDDFQEKEI</sequence>
<gene>
    <name evidence="3" type="primary">LOC108739712</name>
</gene>
<keyword evidence="3" id="KW-0418">Kinase</keyword>
<dbReference type="GO" id="GO:0016301">
    <property type="term" value="F:kinase activity"/>
    <property type="evidence" value="ECO:0007669"/>
    <property type="project" value="UniProtKB-KW"/>
</dbReference>
<dbReference type="Proteomes" id="UP000192223">
    <property type="component" value="Unplaced"/>
</dbReference>
<proteinExistence type="predicted"/>
<evidence type="ECO:0000313" key="2">
    <source>
        <dbReference type="Proteomes" id="UP000192223"/>
    </source>
</evidence>
<feature type="coiled-coil region" evidence="1">
    <location>
        <begin position="32"/>
        <end position="73"/>
    </location>
</feature>
<organism evidence="2 3">
    <name type="scientific">Agrilus planipennis</name>
    <name type="common">Emerald ash borer</name>
    <name type="synonym">Agrilus marcopoli</name>
    <dbReference type="NCBI Taxonomy" id="224129"/>
    <lineage>
        <taxon>Eukaryota</taxon>
        <taxon>Metazoa</taxon>
        <taxon>Ecdysozoa</taxon>
        <taxon>Arthropoda</taxon>
        <taxon>Hexapoda</taxon>
        <taxon>Insecta</taxon>
        <taxon>Pterygota</taxon>
        <taxon>Neoptera</taxon>
        <taxon>Endopterygota</taxon>
        <taxon>Coleoptera</taxon>
        <taxon>Polyphaga</taxon>
        <taxon>Elateriformia</taxon>
        <taxon>Buprestoidea</taxon>
        <taxon>Buprestidae</taxon>
        <taxon>Agrilinae</taxon>
        <taxon>Agrilus</taxon>
    </lineage>
</organism>
<dbReference type="InParanoid" id="A0A1W4WZG8"/>
<protein>
    <submittedName>
        <fullName evidence="3">Rho-associated protein kinase 2</fullName>
    </submittedName>
</protein>
<feature type="coiled-coil region" evidence="1">
    <location>
        <begin position="257"/>
        <end position="312"/>
    </location>
</feature>
<dbReference type="KEGG" id="apln:108739712"/>
<dbReference type="RefSeq" id="XP_018329239.1">
    <property type="nucleotide sequence ID" value="XM_018473737.2"/>
</dbReference>
<keyword evidence="1" id="KW-0175">Coiled coil</keyword>